<reference evidence="19" key="2">
    <citation type="journal article" date="2020" name="Antonie Van Leeuwenhoek">
        <title>Labilibaculum antarcticum sp. nov., a novel facultative anaerobic, psychrotorelant bacterium isolated from marine sediment of Antarctica.</title>
        <authorList>
            <person name="Watanabe M."/>
            <person name="Kojima H."/>
            <person name="Fukui M."/>
        </authorList>
    </citation>
    <scope>NUCLEOTIDE SEQUENCE [LARGE SCALE GENOMIC DNA]</scope>
    <source>
        <strain evidence="19">SPP2</strain>
    </source>
</reference>
<keyword evidence="1 16" id="KW-0813">Transport</keyword>
<comment type="catalytic activity">
    <reaction evidence="16">
        <text>a ubiquinone + n Na(+)(in) + NADH + H(+) = a ubiquinol + n Na(+)(out) + NAD(+)</text>
        <dbReference type="Rhea" id="RHEA:47748"/>
        <dbReference type="Rhea" id="RHEA-COMP:9565"/>
        <dbReference type="Rhea" id="RHEA-COMP:9566"/>
        <dbReference type="ChEBI" id="CHEBI:15378"/>
        <dbReference type="ChEBI" id="CHEBI:16389"/>
        <dbReference type="ChEBI" id="CHEBI:17976"/>
        <dbReference type="ChEBI" id="CHEBI:29101"/>
        <dbReference type="ChEBI" id="CHEBI:57540"/>
        <dbReference type="ChEBI" id="CHEBI:57945"/>
        <dbReference type="EC" id="7.2.1.1"/>
    </reaction>
</comment>
<evidence type="ECO:0000256" key="2">
    <source>
        <dbReference type="ARBA" id="ARBA00022475"/>
    </source>
</evidence>
<keyword evidence="12 16" id="KW-0406">Ion transport</keyword>
<dbReference type="OrthoDB" id="9776359at2"/>
<dbReference type="GO" id="GO:0005886">
    <property type="term" value="C:plasma membrane"/>
    <property type="evidence" value="ECO:0007669"/>
    <property type="project" value="UniProtKB-SubCell"/>
</dbReference>
<keyword evidence="19" id="KW-1185">Reference proteome</keyword>
<dbReference type="NCBIfam" id="NF003756">
    <property type="entry name" value="PRK05349.1"/>
    <property type="match status" value="1"/>
</dbReference>
<keyword evidence="5 16" id="KW-0285">Flavoprotein</keyword>
<evidence type="ECO:0000256" key="7">
    <source>
        <dbReference type="ARBA" id="ARBA00022692"/>
    </source>
</evidence>
<dbReference type="GO" id="GO:0016655">
    <property type="term" value="F:oxidoreductase activity, acting on NAD(P)H, quinone or similar compound as acceptor"/>
    <property type="evidence" value="ECO:0007669"/>
    <property type="project" value="UniProtKB-UniRule"/>
</dbReference>
<feature type="transmembrane region" description="Helical" evidence="16">
    <location>
        <begin position="305"/>
        <end position="323"/>
    </location>
</feature>
<name>A0A1Y1CH63_9BACT</name>
<keyword evidence="7 16" id="KW-0812">Transmembrane</keyword>
<dbReference type="GO" id="GO:0055085">
    <property type="term" value="P:transmembrane transport"/>
    <property type="evidence" value="ECO:0007669"/>
    <property type="project" value="InterPro"/>
</dbReference>
<comment type="cofactor">
    <cofactor evidence="16 17">
        <name>FMN</name>
        <dbReference type="ChEBI" id="CHEBI:58210"/>
    </cofactor>
</comment>
<evidence type="ECO:0000313" key="19">
    <source>
        <dbReference type="Proteomes" id="UP000218267"/>
    </source>
</evidence>
<evidence type="ECO:0000256" key="14">
    <source>
        <dbReference type="ARBA" id="ARBA00023136"/>
    </source>
</evidence>
<evidence type="ECO:0000256" key="13">
    <source>
        <dbReference type="ARBA" id="ARBA00023075"/>
    </source>
</evidence>
<feature type="transmembrane region" description="Helical" evidence="16">
    <location>
        <begin position="58"/>
        <end position="77"/>
    </location>
</feature>
<evidence type="ECO:0000256" key="1">
    <source>
        <dbReference type="ARBA" id="ARBA00022448"/>
    </source>
</evidence>
<evidence type="ECO:0000313" key="18">
    <source>
        <dbReference type="EMBL" id="BAX79433.1"/>
    </source>
</evidence>
<dbReference type="NCBIfam" id="TIGR01937">
    <property type="entry name" value="nqrB"/>
    <property type="match status" value="1"/>
</dbReference>
<dbReference type="EMBL" id="AP018042">
    <property type="protein sequence ID" value="BAX79433.1"/>
    <property type="molecule type" value="Genomic_DNA"/>
</dbReference>
<evidence type="ECO:0000256" key="15">
    <source>
        <dbReference type="ARBA" id="ARBA00023201"/>
    </source>
</evidence>
<feature type="transmembrane region" description="Helical" evidence="16">
    <location>
        <begin position="97"/>
        <end position="121"/>
    </location>
</feature>
<comment type="similarity">
    <text evidence="16">Belongs to the NqrB/RnfD family.</text>
</comment>
<evidence type="ECO:0000256" key="5">
    <source>
        <dbReference type="ARBA" id="ARBA00022630"/>
    </source>
</evidence>
<dbReference type="PANTHER" id="PTHR30578:SF1">
    <property type="entry name" value="NA(+)-TRANSLOCATING NADH-QUINONE REDUCTASE SUBUNIT B"/>
    <property type="match status" value="1"/>
</dbReference>
<dbReference type="RefSeq" id="WP_096428336.1">
    <property type="nucleotide sequence ID" value="NZ_AP018042.1"/>
</dbReference>
<sequence length="394" mass="42702">MKALRKFLDKKKPLFLKGGKFAKLQSSFEAFESFLFVPDITSHNGTHIKDAIDLKRTMSIVVMALIPALLFGIYNTGYQHFLSLDLINTTSFMDICIYGLIEILPIIIVSYVVGLGIEFAFAQMRGHQVNEGFLVSGMLIPLIMPVGAPLWMVAVSTAFAVVIGKEVFGGTGMNIWNPALIARAFFFFAYPSKMSGEAVWIAEKADSFSGATPLAHAANLVDATSTEAANIYQTHLSDVWNMFVGLIPGSIGETSTIAILIGAVVLIATGVGSWKIIVSVFAGGYVMGMLFNLIGGNAYMELIPAWQHLIMGGFAFGAVFMATDPVSGAQTARGKIIYGFLIGFLAVLIRVLNAGFPEAMMLAILFMNTFAPLIDHYVVQGNIKRRLKRVKVSA</sequence>
<evidence type="ECO:0000256" key="16">
    <source>
        <dbReference type="HAMAP-Rule" id="MF_00426"/>
    </source>
</evidence>
<evidence type="ECO:0000256" key="17">
    <source>
        <dbReference type="PIRSR" id="PIRSR016055-50"/>
    </source>
</evidence>
<comment type="subcellular location">
    <subcellularLocation>
        <location evidence="16">Cell membrane</location>
        <topology evidence="16">Multi-pass membrane protein</topology>
    </subcellularLocation>
</comment>
<gene>
    <name evidence="16" type="primary">nqrB</name>
    <name evidence="18" type="ORF">ALGA_1047</name>
</gene>
<dbReference type="GO" id="GO:0006814">
    <property type="term" value="P:sodium ion transport"/>
    <property type="evidence" value="ECO:0007669"/>
    <property type="project" value="UniProtKB-UniRule"/>
</dbReference>
<dbReference type="InterPro" id="IPR004338">
    <property type="entry name" value="NqrB/RnfD"/>
</dbReference>
<comment type="subunit">
    <text evidence="16">Composed of six subunits; NqrA, NqrB, NqrC, NqrD, NqrE and NqrF.</text>
</comment>
<feature type="transmembrane region" description="Helical" evidence="16">
    <location>
        <begin position="335"/>
        <end position="353"/>
    </location>
</feature>
<dbReference type="InterPro" id="IPR010966">
    <property type="entry name" value="NqrB"/>
</dbReference>
<evidence type="ECO:0000256" key="12">
    <source>
        <dbReference type="ARBA" id="ARBA00023065"/>
    </source>
</evidence>
<keyword evidence="6 16" id="KW-0288">FMN</keyword>
<proteinExistence type="inferred from homology"/>
<evidence type="ECO:0000256" key="9">
    <source>
        <dbReference type="ARBA" id="ARBA00022989"/>
    </source>
</evidence>
<accession>A0A1Y1CH63</accession>
<organism evidence="18 19">
    <name type="scientific">Labilibaculum antarcticum</name>
    <dbReference type="NCBI Taxonomy" id="1717717"/>
    <lineage>
        <taxon>Bacteria</taxon>
        <taxon>Pseudomonadati</taxon>
        <taxon>Bacteroidota</taxon>
        <taxon>Bacteroidia</taxon>
        <taxon>Marinilabiliales</taxon>
        <taxon>Marinifilaceae</taxon>
        <taxon>Labilibaculum</taxon>
    </lineage>
</organism>
<evidence type="ECO:0000256" key="4">
    <source>
        <dbReference type="ARBA" id="ARBA00022553"/>
    </source>
</evidence>
<protein>
    <recommendedName>
        <fullName evidence="16">Na(+)-translocating NADH-quinone reductase subunit B</fullName>
        <shortName evidence="16">Na(+)-NQR subunit B</shortName>
        <shortName evidence="16">Na(+)-translocating NQR subunit B</shortName>
        <ecNumber evidence="16">7.2.1.1</ecNumber>
    </recommendedName>
    <alternativeName>
        <fullName evidence="16">NQR complex subunit B</fullName>
    </alternativeName>
    <alternativeName>
        <fullName evidence="16">NQR-1 subunit B</fullName>
    </alternativeName>
</protein>
<keyword evidence="10 16" id="KW-0520">NAD</keyword>
<feature type="modified residue" description="FMN phosphoryl threonine" evidence="16 17">
    <location>
        <position position="212"/>
    </location>
</feature>
<dbReference type="KEGG" id="mbas:ALGA_1047"/>
<evidence type="ECO:0000256" key="6">
    <source>
        <dbReference type="ARBA" id="ARBA00022643"/>
    </source>
</evidence>
<keyword evidence="14 16" id="KW-0472">Membrane</keyword>
<dbReference type="GO" id="GO:0010181">
    <property type="term" value="F:FMN binding"/>
    <property type="evidence" value="ECO:0007669"/>
    <property type="project" value="InterPro"/>
</dbReference>
<keyword evidence="8 16" id="KW-1278">Translocase</keyword>
<keyword evidence="9 16" id="KW-1133">Transmembrane helix</keyword>
<dbReference type="HAMAP" id="MF_00426">
    <property type="entry name" value="NqrB"/>
    <property type="match status" value="1"/>
</dbReference>
<dbReference type="PANTHER" id="PTHR30578">
    <property type="entry name" value="ELECTRON TRANSPORT COMPLEX PROTEIN RNFD"/>
    <property type="match status" value="1"/>
</dbReference>
<dbReference type="Pfam" id="PF03116">
    <property type="entry name" value="NQR2_RnfD_RnfE"/>
    <property type="match status" value="1"/>
</dbReference>
<keyword evidence="11 16" id="KW-0915">Sodium</keyword>
<dbReference type="GO" id="GO:0022904">
    <property type="term" value="P:respiratory electron transport chain"/>
    <property type="evidence" value="ECO:0007669"/>
    <property type="project" value="InterPro"/>
</dbReference>
<evidence type="ECO:0000256" key="3">
    <source>
        <dbReference type="ARBA" id="ARBA00022519"/>
    </source>
</evidence>
<evidence type="ECO:0000256" key="8">
    <source>
        <dbReference type="ARBA" id="ARBA00022967"/>
    </source>
</evidence>
<feature type="transmembrane region" description="Helical" evidence="16">
    <location>
        <begin position="133"/>
        <end position="163"/>
    </location>
</feature>
<dbReference type="EC" id="7.2.1.1" evidence="16"/>
<dbReference type="Proteomes" id="UP000218267">
    <property type="component" value="Chromosome"/>
</dbReference>
<evidence type="ECO:0000256" key="10">
    <source>
        <dbReference type="ARBA" id="ARBA00023027"/>
    </source>
</evidence>
<keyword evidence="3" id="KW-0997">Cell inner membrane</keyword>
<keyword evidence="13 16" id="KW-0830">Ubiquinone</keyword>
<keyword evidence="2 16" id="KW-1003">Cell membrane</keyword>
<keyword evidence="15 16" id="KW-0739">Sodium transport</keyword>
<comment type="function">
    <text evidence="16">NQR complex catalyzes the reduction of ubiquinone-1 to ubiquinol by two successive reactions, coupled with the transport of Na(+) ions from the cytoplasm to the periplasm. NqrA to NqrE are probably involved in the second step, the conversion of ubisemiquinone to ubiquinol.</text>
</comment>
<feature type="transmembrane region" description="Helical" evidence="16">
    <location>
        <begin position="246"/>
        <end position="269"/>
    </location>
</feature>
<reference evidence="18 19" key="1">
    <citation type="journal article" date="2018" name="Mar. Genomics">
        <title>Complete genome sequence of Marinifilaceae bacterium strain SPP2, isolated from the Antarctic marine sediment.</title>
        <authorList>
            <person name="Watanabe M."/>
            <person name="Kojima H."/>
            <person name="Fukui M."/>
        </authorList>
    </citation>
    <scope>NUCLEOTIDE SEQUENCE [LARGE SCALE GENOMIC DNA]</scope>
    <source>
        <strain evidence="18 19">SPP2</strain>
    </source>
</reference>
<evidence type="ECO:0000256" key="11">
    <source>
        <dbReference type="ARBA" id="ARBA00023053"/>
    </source>
</evidence>
<dbReference type="PIRSF" id="PIRSF016055">
    <property type="entry name" value="NADH-UbQ_OxRdtase_B_su"/>
    <property type="match status" value="1"/>
</dbReference>
<feature type="transmembrane region" description="Helical" evidence="16">
    <location>
        <begin position="359"/>
        <end position="379"/>
    </location>
</feature>
<dbReference type="AlphaFoldDB" id="A0A1Y1CH63"/>
<feature type="transmembrane region" description="Helical" evidence="16">
    <location>
        <begin position="276"/>
        <end position="299"/>
    </location>
</feature>
<keyword evidence="4 16" id="KW-0597">Phosphoprotein</keyword>